<name>A0A1C3EE14_9PLAN</name>
<dbReference type="Pfam" id="PF13649">
    <property type="entry name" value="Methyltransf_25"/>
    <property type="match status" value="1"/>
</dbReference>
<dbReference type="EMBL" id="LYDR01000086">
    <property type="protein sequence ID" value="ODA31444.1"/>
    <property type="molecule type" value="Genomic_DNA"/>
</dbReference>
<evidence type="ECO:0000259" key="1">
    <source>
        <dbReference type="Pfam" id="PF13649"/>
    </source>
</evidence>
<dbReference type="InterPro" id="IPR029063">
    <property type="entry name" value="SAM-dependent_MTases_sf"/>
</dbReference>
<organism evidence="2 3">
    <name type="scientific">Planctopirus hydrillae</name>
    <dbReference type="NCBI Taxonomy" id="1841610"/>
    <lineage>
        <taxon>Bacteria</taxon>
        <taxon>Pseudomonadati</taxon>
        <taxon>Planctomycetota</taxon>
        <taxon>Planctomycetia</taxon>
        <taxon>Planctomycetales</taxon>
        <taxon>Planctomycetaceae</taxon>
        <taxon>Planctopirus</taxon>
    </lineage>
</organism>
<gene>
    <name evidence="2" type="ORF">A6X21_22400</name>
</gene>
<dbReference type="AlphaFoldDB" id="A0A1C3EE14"/>
<proteinExistence type="predicted"/>
<protein>
    <recommendedName>
        <fullName evidence="1">Methyltransferase domain-containing protein</fullName>
    </recommendedName>
</protein>
<reference evidence="2 3" key="1">
    <citation type="submission" date="2016-05" db="EMBL/GenBank/DDBJ databases">
        <title>Genomic and physiological characterization of Planctopirus sp. isolated from fresh water lake.</title>
        <authorList>
            <person name="Subhash Y."/>
            <person name="Ramana C."/>
        </authorList>
    </citation>
    <scope>NUCLEOTIDE SEQUENCE [LARGE SCALE GENOMIC DNA]</scope>
    <source>
        <strain evidence="2 3">JC280</strain>
    </source>
</reference>
<sequence length="471" mass="53143">MAKIGKLAADNVVSFKNCQGTAAIGTILRLSRAAIVFEVYNPYSIVQVSEVLQQVVIRRGDRPIYQGRAVVTTLVNTGLLAVVSASLVEPWADLTDLHPGPALRKEVENFLGDWSAAQERLEPTYQQLVTTIRNFLGDLSRWLSHSEVVSGLSELPQSNQLVTEFTEDVASQVLPKFYELFDQFEHVAKLVDRKVVNTHKSFVQRELHPLLMCSPYIHRTFSKPLGYAGDYQMVNMIVRDQWEGANTYARIVNSFPLKISTAQAHRNRIDILLNKLKENSQKHASSGRRFRVLNVGCGPAVEIQRFVQSGEGANWTELELLDFDAQALEHAKSTISQILASSKSSLDVKFTRRSIHELLETMEEEPPFPKEHFDLIYCAGLFDYLSDPICQRLVELFYDSVVQGGTVLVTNVHTKHPSRGFMEHILEWTLVLRDECGMRAMAPENSTCVVYDDTTGENLFLEVRKPMEGEV</sequence>
<evidence type="ECO:0000313" key="2">
    <source>
        <dbReference type="EMBL" id="ODA31444.1"/>
    </source>
</evidence>
<dbReference type="CDD" id="cd02440">
    <property type="entry name" value="AdoMet_MTases"/>
    <property type="match status" value="1"/>
</dbReference>
<dbReference type="InterPro" id="IPR041698">
    <property type="entry name" value="Methyltransf_25"/>
</dbReference>
<dbReference type="STRING" id="1841610.A6X21_22400"/>
<keyword evidence="3" id="KW-1185">Reference proteome</keyword>
<feature type="domain" description="Methyltransferase" evidence="1">
    <location>
        <begin position="292"/>
        <end position="405"/>
    </location>
</feature>
<dbReference type="RefSeq" id="WP_068847801.1">
    <property type="nucleotide sequence ID" value="NZ_LYDR01000086.1"/>
</dbReference>
<evidence type="ECO:0000313" key="3">
    <source>
        <dbReference type="Proteomes" id="UP000094828"/>
    </source>
</evidence>
<accession>A0A1C3EE14</accession>
<dbReference type="Gene3D" id="3.40.50.150">
    <property type="entry name" value="Vaccinia Virus protein VP39"/>
    <property type="match status" value="1"/>
</dbReference>
<comment type="caution">
    <text evidence="2">The sequence shown here is derived from an EMBL/GenBank/DDBJ whole genome shotgun (WGS) entry which is preliminary data.</text>
</comment>
<dbReference type="Proteomes" id="UP000094828">
    <property type="component" value="Unassembled WGS sequence"/>
</dbReference>
<dbReference type="SUPFAM" id="SSF53335">
    <property type="entry name" value="S-adenosyl-L-methionine-dependent methyltransferases"/>
    <property type="match status" value="1"/>
</dbReference>